<evidence type="ECO:0000313" key="2">
    <source>
        <dbReference type="Proteomes" id="UP001165063"/>
    </source>
</evidence>
<keyword evidence="2" id="KW-1185">Reference proteome</keyword>
<evidence type="ECO:0000313" key="1">
    <source>
        <dbReference type="EMBL" id="GME81017.1"/>
    </source>
</evidence>
<sequence>MMRLLGFMVGRVSIHPVSPINLSIGLLHSLNNNDDDDDGHKVNHMFDIQFNERESIELDLQNGEVSTISISPKISNLKSFEIATLCNEFFSIENQFENQNNSIVDVLFKTGIFKTDLKFQDYKLLQVLFNSVQFQFNDLGVVIQVPKTKLVQLLMRDVEIGEFTIDTITNLEDGDGDGSETVKL</sequence>
<proteinExistence type="predicted"/>
<dbReference type="EMBL" id="BSXU01014530">
    <property type="protein sequence ID" value="GME81017.1"/>
    <property type="molecule type" value="Genomic_DNA"/>
</dbReference>
<dbReference type="Proteomes" id="UP001165063">
    <property type="component" value="Unassembled WGS sequence"/>
</dbReference>
<accession>A0A9W6T930</accession>
<organism evidence="1 2">
    <name type="scientific">Ambrosiozyma monospora</name>
    <name type="common">Yeast</name>
    <name type="synonym">Endomycopsis monosporus</name>
    <dbReference type="NCBI Taxonomy" id="43982"/>
    <lineage>
        <taxon>Eukaryota</taxon>
        <taxon>Fungi</taxon>
        <taxon>Dikarya</taxon>
        <taxon>Ascomycota</taxon>
        <taxon>Saccharomycotina</taxon>
        <taxon>Pichiomycetes</taxon>
        <taxon>Pichiales</taxon>
        <taxon>Pichiaceae</taxon>
        <taxon>Ambrosiozyma</taxon>
    </lineage>
</organism>
<reference evidence="1" key="1">
    <citation type="submission" date="2023-04" db="EMBL/GenBank/DDBJ databases">
        <title>Ambrosiozyma monospora NBRC 1965.</title>
        <authorList>
            <person name="Ichikawa N."/>
            <person name="Sato H."/>
            <person name="Tonouchi N."/>
        </authorList>
    </citation>
    <scope>NUCLEOTIDE SEQUENCE</scope>
    <source>
        <strain evidence="1">NBRC 1965</strain>
    </source>
</reference>
<gene>
    <name evidence="1" type="ORF">Amon01_000994100</name>
</gene>
<name>A0A9W6T930_AMBMO</name>
<protein>
    <submittedName>
        <fullName evidence="1">Unnamed protein product</fullName>
    </submittedName>
</protein>
<dbReference type="AlphaFoldDB" id="A0A9W6T930"/>
<comment type="caution">
    <text evidence="1">The sequence shown here is derived from an EMBL/GenBank/DDBJ whole genome shotgun (WGS) entry which is preliminary data.</text>
</comment>